<evidence type="ECO:0000313" key="1">
    <source>
        <dbReference type="EMBL" id="PKK91989.1"/>
    </source>
</evidence>
<evidence type="ECO:0000313" key="2">
    <source>
        <dbReference type="Proteomes" id="UP000233256"/>
    </source>
</evidence>
<reference evidence="1 2" key="1">
    <citation type="journal article" date="2017" name="ISME J.">
        <title>Potential for microbial H2 and metal transformations associated with novel bacteria and archaea in deep terrestrial subsurface sediments.</title>
        <authorList>
            <person name="Hernsdorf A.W."/>
            <person name="Amano Y."/>
            <person name="Miyakawa K."/>
            <person name="Ise K."/>
            <person name="Suzuki Y."/>
            <person name="Anantharaman K."/>
            <person name="Probst A."/>
            <person name="Burstein D."/>
            <person name="Thomas B.C."/>
            <person name="Banfield J.F."/>
        </authorList>
    </citation>
    <scope>NUCLEOTIDE SEQUENCE [LARGE SCALE GENOMIC DNA]</scope>
    <source>
        <strain evidence="1">HGW-Wallbacteria-1</strain>
    </source>
</reference>
<name>A0A2N1PUH0_9BACT</name>
<proteinExistence type="predicted"/>
<dbReference type="EMBL" id="PGXC01000001">
    <property type="protein sequence ID" value="PKK91989.1"/>
    <property type="molecule type" value="Genomic_DNA"/>
</dbReference>
<gene>
    <name evidence="1" type="ORF">CVV64_00820</name>
</gene>
<sequence>MKVKKHFNAFSLITLIFLAITGPSGPARSQGPAGIAEMVTKAEESVLGEEGRGGVLQRIAILETALFGRSSEGSLMKRAENLSRALYTGREDLGPLISIANYTEWQLRETVTSNPLVRRVPEIEKLVLGKQLKGPISTRLRKVIQTAVLGKPLHVQRIILNEGILVKMKTLDAVSSKDCNINDSFRFAVADDIIQDGCLVIPRGLTGTCRVLQARKAQKFGRNGSIAIEFETIQAIDGTDVPLAVNARAIENNKQAGFAAGASLVGMAALGPVGLLGGVLVSGKDVDLPAGTEIFASVREPVEVGSIYLGNLK</sequence>
<organism evidence="1 2">
    <name type="scientific">Candidatus Wallbacteria bacterium HGW-Wallbacteria-1</name>
    <dbReference type="NCBI Taxonomy" id="2013854"/>
    <lineage>
        <taxon>Bacteria</taxon>
        <taxon>Candidatus Walliibacteriota</taxon>
    </lineage>
</organism>
<dbReference type="AlphaFoldDB" id="A0A2N1PUH0"/>
<accession>A0A2N1PUH0</accession>
<comment type="caution">
    <text evidence="1">The sequence shown here is derived from an EMBL/GenBank/DDBJ whole genome shotgun (WGS) entry which is preliminary data.</text>
</comment>
<dbReference type="Proteomes" id="UP000233256">
    <property type="component" value="Unassembled WGS sequence"/>
</dbReference>
<protein>
    <submittedName>
        <fullName evidence="1">Uncharacterized protein</fullName>
    </submittedName>
</protein>